<dbReference type="AlphaFoldDB" id="A0A078H1N9"/>
<proteinExistence type="predicted"/>
<dbReference type="EMBL" id="LK032272">
    <property type="protein sequence ID" value="CDY31417.1"/>
    <property type="molecule type" value="Genomic_DNA"/>
</dbReference>
<name>A0A078H1N9_BRANA</name>
<dbReference type="Gramene" id="CDY31417">
    <property type="protein sequence ID" value="CDY31417"/>
    <property type="gene ID" value="GSBRNA2T00047644001"/>
</dbReference>
<protein>
    <submittedName>
        <fullName evidence="1">BnaC03g64070D protein</fullName>
    </submittedName>
</protein>
<evidence type="ECO:0000313" key="1">
    <source>
        <dbReference type="EMBL" id="CDY31417.1"/>
    </source>
</evidence>
<organism evidence="1 2">
    <name type="scientific">Brassica napus</name>
    <name type="common">Rape</name>
    <dbReference type="NCBI Taxonomy" id="3708"/>
    <lineage>
        <taxon>Eukaryota</taxon>
        <taxon>Viridiplantae</taxon>
        <taxon>Streptophyta</taxon>
        <taxon>Embryophyta</taxon>
        <taxon>Tracheophyta</taxon>
        <taxon>Spermatophyta</taxon>
        <taxon>Magnoliopsida</taxon>
        <taxon>eudicotyledons</taxon>
        <taxon>Gunneridae</taxon>
        <taxon>Pentapetalae</taxon>
        <taxon>rosids</taxon>
        <taxon>malvids</taxon>
        <taxon>Brassicales</taxon>
        <taxon>Brassicaceae</taxon>
        <taxon>Brassiceae</taxon>
        <taxon>Brassica</taxon>
    </lineage>
</organism>
<dbReference type="Proteomes" id="UP000028999">
    <property type="component" value="Unassembled WGS sequence"/>
</dbReference>
<keyword evidence="2" id="KW-1185">Reference proteome</keyword>
<accession>A0A078H1N9</accession>
<dbReference type="PaxDb" id="3708-A0A078H1N9"/>
<gene>
    <name evidence="1" type="primary">BnaC03g64070D</name>
    <name evidence="1" type="ORF">GSBRNA2T00047644001</name>
</gene>
<evidence type="ECO:0000313" key="2">
    <source>
        <dbReference type="Proteomes" id="UP000028999"/>
    </source>
</evidence>
<reference evidence="1 2" key="1">
    <citation type="journal article" date="2014" name="Science">
        <title>Plant genetics. Early allopolyploid evolution in the post-Neolithic Brassica napus oilseed genome.</title>
        <authorList>
            <person name="Chalhoub B."/>
            <person name="Denoeud F."/>
            <person name="Liu S."/>
            <person name="Parkin I.A."/>
            <person name="Tang H."/>
            <person name="Wang X."/>
            <person name="Chiquet J."/>
            <person name="Belcram H."/>
            <person name="Tong C."/>
            <person name="Samans B."/>
            <person name="Correa M."/>
            <person name="Da Silva C."/>
            <person name="Just J."/>
            <person name="Falentin C."/>
            <person name="Koh C.S."/>
            <person name="Le Clainche I."/>
            <person name="Bernard M."/>
            <person name="Bento P."/>
            <person name="Noel B."/>
            <person name="Labadie K."/>
            <person name="Alberti A."/>
            <person name="Charles M."/>
            <person name="Arnaud D."/>
            <person name="Guo H."/>
            <person name="Daviaud C."/>
            <person name="Alamery S."/>
            <person name="Jabbari K."/>
            <person name="Zhao M."/>
            <person name="Edger P.P."/>
            <person name="Chelaifa H."/>
            <person name="Tack D."/>
            <person name="Lassalle G."/>
            <person name="Mestiri I."/>
            <person name="Schnel N."/>
            <person name="Le Paslier M.C."/>
            <person name="Fan G."/>
            <person name="Renault V."/>
            <person name="Bayer P.E."/>
            <person name="Golicz A.A."/>
            <person name="Manoli S."/>
            <person name="Lee T.H."/>
            <person name="Thi V.H."/>
            <person name="Chalabi S."/>
            <person name="Hu Q."/>
            <person name="Fan C."/>
            <person name="Tollenaere R."/>
            <person name="Lu Y."/>
            <person name="Battail C."/>
            <person name="Shen J."/>
            <person name="Sidebottom C.H."/>
            <person name="Wang X."/>
            <person name="Canaguier A."/>
            <person name="Chauveau A."/>
            <person name="Berard A."/>
            <person name="Deniot G."/>
            <person name="Guan M."/>
            <person name="Liu Z."/>
            <person name="Sun F."/>
            <person name="Lim Y.P."/>
            <person name="Lyons E."/>
            <person name="Town C.D."/>
            <person name="Bancroft I."/>
            <person name="Wang X."/>
            <person name="Meng J."/>
            <person name="Ma J."/>
            <person name="Pires J.C."/>
            <person name="King G.J."/>
            <person name="Brunel D."/>
            <person name="Delourme R."/>
            <person name="Renard M."/>
            <person name="Aury J.M."/>
            <person name="Adams K.L."/>
            <person name="Batley J."/>
            <person name="Snowdon R.J."/>
            <person name="Tost J."/>
            <person name="Edwards D."/>
            <person name="Zhou Y."/>
            <person name="Hua W."/>
            <person name="Sharpe A.G."/>
            <person name="Paterson A.H."/>
            <person name="Guan C."/>
            <person name="Wincker P."/>
        </authorList>
    </citation>
    <scope>NUCLEOTIDE SEQUENCE [LARGE SCALE GENOMIC DNA]</scope>
    <source>
        <strain evidence="2">cv. Darmor-bzh</strain>
    </source>
</reference>
<sequence>MVTSHGSRLELLLLKKRLSVKLLLPDDVI</sequence>